<reference evidence="1 2" key="1">
    <citation type="submission" date="2017-11" db="EMBL/GenBank/DDBJ databases">
        <title>Draft genome sequence of environmental isolate Aeromonas lusitania sp. nov. MDC 2473.</title>
        <authorList>
            <person name="Colston S.M."/>
            <person name="Navarro A."/>
            <person name="Martinez-Murcia A.J."/>
            <person name="Graf J."/>
        </authorList>
    </citation>
    <scope>NUCLEOTIDE SEQUENCE [LARGE SCALE GENOMIC DNA]</scope>
    <source>
        <strain evidence="1 2">MDC 2473</strain>
    </source>
</reference>
<protein>
    <submittedName>
        <fullName evidence="1">DUF2789 domain-containing protein</fullName>
    </submittedName>
</protein>
<dbReference type="Gene3D" id="1.10.10.1130">
    <property type="entry name" value="Uncharacterised protein PF10982, DUF2789"/>
    <property type="match status" value="1"/>
</dbReference>
<organism evidence="1 2">
    <name type="scientific">Aeromonas lusitana</name>
    <dbReference type="NCBI Taxonomy" id="931529"/>
    <lineage>
        <taxon>Bacteria</taxon>
        <taxon>Pseudomonadati</taxon>
        <taxon>Pseudomonadota</taxon>
        <taxon>Gammaproteobacteria</taxon>
        <taxon>Aeromonadales</taxon>
        <taxon>Aeromonadaceae</taxon>
        <taxon>Aeromonas</taxon>
    </lineage>
</organism>
<evidence type="ECO:0000313" key="1">
    <source>
        <dbReference type="EMBL" id="PJC95151.1"/>
    </source>
</evidence>
<gene>
    <name evidence="1" type="ORF">CUC44_00215</name>
</gene>
<dbReference type="AlphaFoldDB" id="A0A2M8HF48"/>
<comment type="caution">
    <text evidence="1">The sequence shown here is derived from an EMBL/GenBank/DDBJ whole genome shotgun (WGS) entry which is preliminary data.</text>
</comment>
<name>A0A2M8HF48_9GAMM</name>
<dbReference type="RefSeq" id="WP_100858000.1">
    <property type="nucleotide sequence ID" value="NZ_PGCP01000001.1"/>
</dbReference>
<sequence length="78" mass="9045">MELLTHDMPALFAQLGLANDEISLHRFIREHSLDNQTLLPEAHFWNPAQAGFLRDALWNDSDWSEAIDQLDVMLRQTN</sequence>
<proteinExistence type="predicted"/>
<dbReference type="InterPro" id="IPR021250">
    <property type="entry name" value="DUF2789"/>
</dbReference>
<dbReference type="Pfam" id="PF10982">
    <property type="entry name" value="DUF2789"/>
    <property type="match status" value="1"/>
</dbReference>
<dbReference type="EMBL" id="PGCP01000001">
    <property type="protein sequence ID" value="PJC95151.1"/>
    <property type="molecule type" value="Genomic_DNA"/>
</dbReference>
<dbReference type="InterPro" id="IPR038086">
    <property type="entry name" value="DUF2789_sf"/>
</dbReference>
<evidence type="ECO:0000313" key="2">
    <source>
        <dbReference type="Proteomes" id="UP000232060"/>
    </source>
</evidence>
<dbReference type="OrthoDB" id="5828847at2"/>
<dbReference type="Proteomes" id="UP000232060">
    <property type="component" value="Unassembled WGS sequence"/>
</dbReference>
<keyword evidence="2" id="KW-1185">Reference proteome</keyword>
<accession>A0A2M8HF48</accession>